<dbReference type="GeneID" id="39338040"/>
<dbReference type="InterPro" id="IPR050175">
    <property type="entry name" value="Complex_I_Subunit_2"/>
</dbReference>
<evidence type="ECO:0000256" key="15">
    <source>
        <dbReference type="ARBA" id="ARBA00023128"/>
    </source>
</evidence>
<evidence type="ECO:0000256" key="5">
    <source>
        <dbReference type="ARBA" id="ARBA00021008"/>
    </source>
</evidence>
<evidence type="ECO:0000256" key="13">
    <source>
        <dbReference type="ARBA" id="ARBA00023027"/>
    </source>
</evidence>
<keyword evidence="16 18" id="KW-0472">Membrane</keyword>
<dbReference type="RefSeq" id="YP_009564667.1">
    <property type="nucleotide sequence ID" value="NC_041170.1"/>
</dbReference>
<evidence type="ECO:0000256" key="3">
    <source>
        <dbReference type="ARBA" id="ARBA00007012"/>
    </source>
</evidence>
<dbReference type="GO" id="GO:0005743">
    <property type="term" value="C:mitochondrial inner membrane"/>
    <property type="evidence" value="ECO:0007669"/>
    <property type="project" value="UniProtKB-SubCell"/>
</dbReference>
<dbReference type="CTD" id="4536"/>
<dbReference type="Pfam" id="PF00361">
    <property type="entry name" value="Proton_antipo_M"/>
    <property type="match status" value="1"/>
</dbReference>
<keyword evidence="12 18" id="KW-1133">Transmembrane helix</keyword>
<dbReference type="PANTHER" id="PTHR46552">
    <property type="entry name" value="NADH-UBIQUINONE OXIDOREDUCTASE CHAIN 2"/>
    <property type="match status" value="1"/>
</dbReference>
<evidence type="ECO:0000256" key="1">
    <source>
        <dbReference type="ARBA" id="ARBA00003257"/>
    </source>
</evidence>
<name>A0A411DA13_9CUCU</name>
<comment type="function">
    <text evidence="1">Core subunit of the mitochondrial membrane respiratory chain NADH dehydrogenase (Complex I) that is believed to belong to the minimal assembly required for catalysis. Complex I functions in the transfer of electrons from NADH to the respiratory chain. The immediate electron acceptor for the enzyme is believed to be ubiquinone.</text>
</comment>
<proteinExistence type="inferred from homology"/>
<keyword evidence="10 18" id="KW-1278">Translocase</keyword>
<gene>
    <name evidence="20" type="primary">ND2</name>
</gene>
<dbReference type="PANTHER" id="PTHR46552:SF1">
    <property type="entry name" value="NADH-UBIQUINONE OXIDOREDUCTASE CHAIN 2"/>
    <property type="match status" value="1"/>
</dbReference>
<evidence type="ECO:0000256" key="8">
    <source>
        <dbReference type="ARBA" id="ARBA00022692"/>
    </source>
</evidence>
<evidence type="ECO:0000256" key="11">
    <source>
        <dbReference type="ARBA" id="ARBA00022982"/>
    </source>
</evidence>
<feature type="transmembrane region" description="Helical" evidence="18">
    <location>
        <begin position="310"/>
        <end position="333"/>
    </location>
</feature>
<feature type="transmembrane region" description="Helical" evidence="18">
    <location>
        <begin position="269"/>
        <end position="289"/>
    </location>
</feature>
<keyword evidence="7 18" id="KW-0679">Respiratory chain</keyword>
<feature type="transmembrane region" description="Helical" evidence="18">
    <location>
        <begin position="237"/>
        <end position="257"/>
    </location>
</feature>
<evidence type="ECO:0000256" key="6">
    <source>
        <dbReference type="ARBA" id="ARBA00022448"/>
    </source>
</evidence>
<keyword evidence="15 18" id="KW-0496">Mitochondrion</keyword>
<dbReference type="InterPro" id="IPR003917">
    <property type="entry name" value="NADH_UbQ_OxRdtase_chain2"/>
</dbReference>
<accession>A0A411DA13</accession>
<feature type="transmembrane region" description="Helical" evidence="18">
    <location>
        <begin position="7"/>
        <end position="27"/>
    </location>
</feature>
<evidence type="ECO:0000256" key="16">
    <source>
        <dbReference type="ARBA" id="ARBA00023136"/>
    </source>
</evidence>
<evidence type="ECO:0000256" key="7">
    <source>
        <dbReference type="ARBA" id="ARBA00022660"/>
    </source>
</evidence>
<keyword evidence="14 18" id="KW-0830">Ubiquinone</keyword>
<keyword evidence="6" id="KW-0813">Transport</keyword>
<dbReference type="InterPro" id="IPR001750">
    <property type="entry name" value="ND/Mrp_TM"/>
</dbReference>
<dbReference type="GO" id="GO:0006120">
    <property type="term" value="P:mitochondrial electron transport, NADH to ubiquinone"/>
    <property type="evidence" value="ECO:0007669"/>
    <property type="project" value="InterPro"/>
</dbReference>
<comment type="catalytic activity">
    <reaction evidence="17 18">
        <text>a ubiquinone + NADH + 5 H(+)(in) = a ubiquinol + NAD(+) + 4 H(+)(out)</text>
        <dbReference type="Rhea" id="RHEA:29091"/>
        <dbReference type="Rhea" id="RHEA-COMP:9565"/>
        <dbReference type="Rhea" id="RHEA-COMP:9566"/>
        <dbReference type="ChEBI" id="CHEBI:15378"/>
        <dbReference type="ChEBI" id="CHEBI:16389"/>
        <dbReference type="ChEBI" id="CHEBI:17976"/>
        <dbReference type="ChEBI" id="CHEBI:57540"/>
        <dbReference type="ChEBI" id="CHEBI:57945"/>
        <dbReference type="EC" id="7.1.1.2"/>
    </reaction>
</comment>
<comment type="similarity">
    <text evidence="3 18">Belongs to the complex I subunit 2 family.</text>
</comment>
<evidence type="ECO:0000259" key="19">
    <source>
        <dbReference type="Pfam" id="PF00361"/>
    </source>
</evidence>
<feature type="transmembrane region" description="Helical" evidence="18">
    <location>
        <begin position="197"/>
        <end position="217"/>
    </location>
</feature>
<evidence type="ECO:0000256" key="14">
    <source>
        <dbReference type="ARBA" id="ARBA00023075"/>
    </source>
</evidence>
<dbReference type="GO" id="GO:0008137">
    <property type="term" value="F:NADH dehydrogenase (ubiquinone) activity"/>
    <property type="evidence" value="ECO:0007669"/>
    <property type="project" value="UniProtKB-EC"/>
</dbReference>
<comment type="function">
    <text evidence="18">Core subunit of the mitochondrial membrane respiratory chain NADH dehydrogenase (Complex I) which catalyzes electron transfer from NADH through the respiratory chain, using ubiquinone as an electron acceptor. Essential for the catalytic activity and assembly of complex I.</text>
</comment>
<feature type="transmembrane region" description="Helical" evidence="18">
    <location>
        <begin position="90"/>
        <end position="113"/>
    </location>
</feature>
<sequence length="336" mass="39597">MLKFYKILFFNLMVIGTMITISSYNWFSMWIGLEINLLSVIPLFKSNSNYFPAEASIKYFITQSLASTIILFSIIITMNMNEFLTIKYDFWSMMILNSALLTKLGAAPFHNWFPEVSEGLNWPNNLILMTWQKLAPSILLMYNINTNFLFFIVILSSMIGGIWGMNQTSLRKILAYSSINHLSWMIASMFFNKAIWLNYFIVYTLININIIMIFNFLKVFFLPQLFLILNYNKYMKLIFMFNFFSLGGLPPFLGFFPKWITLNFLIFNNFYTLSIIMVIFTLLTLYFYMRITFTTLTFSANENIIFNSKMNNNFTIIFNTLILSSLIICINLFNFY</sequence>
<evidence type="ECO:0000256" key="12">
    <source>
        <dbReference type="ARBA" id="ARBA00022989"/>
    </source>
</evidence>
<keyword evidence="13 18" id="KW-0520">NAD</keyword>
<keyword evidence="11 18" id="KW-0249">Electron transport</keyword>
<reference evidence="20" key="1">
    <citation type="submission" date="2017-09" db="EMBL/GenBank/DDBJ databases">
        <authorList>
            <person name="Nie R.E."/>
            <person name="Breeschoten T."/>
            <person name="Timmermans M.J.T.N."/>
            <person name="Nadein K."/>
            <person name="Xue H.J."/>
            <person name="Bai M."/>
            <person name="Huang Y."/>
            <person name="Yang X.Ke."/>
            <person name="Vogler A.P."/>
        </authorList>
    </citation>
    <scope>NUCLEOTIDE SEQUENCE</scope>
</reference>
<evidence type="ECO:0000313" key="20">
    <source>
        <dbReference type="EMBL" id="QAY82054.1"/>
    </source>
</evidence>
<evidence type="ECO:0000256" key="2">
    <source>
        <dbReference type="ARBA" id="ARBA00004448"/>
    </source>
</evidence>
<geneLocation type="mitochondrion" evidence="20"/>
<evidence type="ECO:0000256" key="10">
    <source>
        <dbReference type="ARBA" id="ARBA00022967"/>
    </source>
</evidence>
<evidence type="ECO:0000256" key="9">
    <source>
        <dbReference type="ARBA" id="ARBA00022792"/>
    </source>
</evidence>
<protein>
    <recommendedName>
        <fullName evidence="5 18">NADH-ubiquinone oxidoreductase chain 2</fullName>
        <ecNumber evidence="4 18">7.1.1.2</ecNumber>
    </recommendedName>
</protein>
<comment type="subcellular location">
    <subcellularLocation>
        <location evidence="2 18">Mitochondrion inner membrane</location>
        <topology evidence="2 18">Multi-pass membrane protein</topology>
    </subcellularLocation>
</comment>
<feature type="transmembrane region" description="Helical" evidence="18">
    <location>
        <begin position="148"/>
        <end position="166"/>
    </location>
</feature>
<evidence type="ECO:0000256" key="17">
    <source>
        <dbReference type="ARBA" id="ARBA00049551"/>
    </source>
</evidence>
<dbReference type="EMBL" id="MG021087">
    <property type="protein sequence ID" value="QAY82054.1"/>
    <property type="molecule type" value="Genomic_DNA"/>
</dbReference>
<evidence type="ECO:0000256" key="4">
    <source>
        <dbReference type="ARBA" id="ARBA00012944"/>
    </source>
</evidence>
<feature type="domain" description="NADH:quinone oxidoreductase/Mrp antiporter transmembrane" evidence="19">
    <location>
        <begin position="23"/>
        <end position="284"/>
    </location>
</feature>
<organism evidence="20">
    <name type="scientific">Chaetocnema pelagica</name>
    <dbReference type="NCBI Taxonomy" id="1425542"/>
    <lineage>
        <taxon>Eukaryota</taxon>
        <taxon>Metazoa</taxon>
        <taxon>Ecdysozoa</taxon>
        <taxon>Arthropoda</taxon>
        <taxon>Hexapoda</taxon>
        <taxon>Insecta</taxon>
        <taxon>Pterygota</taxon>
        <taxon>Neoptera</taxon>
        <taxon>Endopterygota</taxon>
        <taxon>Coleoptera</taxon>
        <taxon>Polyphaga</taxon>
        <taxon>Cucujiformia</taxon>
        <taxon>Chrysomeloidea</taxon>
        <taxon>Chrysomelidae</taxon>
        <taxon>Galerucinae</taxon>
        <taxon>Alticini</taxon>
        <taxon>Chaetocnemina</taxon>
        <taxon>Chaetocnema</taxon>
    </lineage>
</organism>
<evidence type="ECO:0000256" key="18">
    <source>
        <dbReference type="RuleBase" id="RU003403"/>
    </source>
</evidence>
<dbReference type="AlphaFoldDB" id="A0A411DA13"/>
<dbReference type="EC" id="7.1.1.2" evidence="4 18"/>
<reference evidence="20" key="2">
    <citation type="journal article" date="2018" name="Cladistics">
        <title>The phylogeny of Galerucinae (Coleoptera: Chrysomelidae) and the performance of mitochondrial genomes in phylogenetic inference compared to nuclear rRNA genes.</title>
        <authorList>
            <person name="Nie R.-E."/>
            <person name="Breeschoten T."/>
            <person name="Timmermans M.J.T.N."/>
            <person name="Nadein K."/>
            <person name="Xue H.-J."/>
            <person name="Bai M."/>
            <person name="Huang Y."/>
            <person name="Yang X.-K."/>
            <person name="Vogler A.P."/>
        </authorList>
    </citation>
    <scope>NUCLEOTIDE SEQUENCE</scope>
</reference>
<keyword evidence="9 18" id="KW-0999">Mitochondrion inner membrane</keyword>
<feature type="transmembrane region" description="Helical" evidence="18">
    <location>
        <begin position="57"/>
        <end position="78"/>
    </location>
</feature>
<keyword evidence="8 18" id="KW-0812">Transmembrane</keyword>
<dbReference type="PRINTS" id="PR01436">
    <property type="entry name" value="NADHDHGNASE2"/>
</dbReference>